<keyword evidence="1" id="KW-0805">Transcription regulation</keyword>
<keyword evidence="2" id="KW-0238">DNA-binding</keyword>
<comment type="caution">
    <text evidence="6">The sequence shown here is derived from an EMBL/GenBank/DDBJ whole genome shotgun (WGS) entry which is preliminary data.</text>
</comment>
<dbReference type="InterPro" id="IPR019885">
    <property type="entry name" value="Tscrpt_reg_HTH_AsnC-type_CS"/>
</dbReference>
<dbReference type="InterPro" id="IPR036390">
    <property type="entry name" value="WH_DNA-bd_sf"/>
</dbReference>
<dbReference type="InterPro" id="IPR036388">
    <property type="entry name" value="WH-like_DNA-bd_sf"/>
</dbReference>
<evidence type="ECO:0000259" key="5">
    <source>
        <dbReference type="PROSITE" id="PS50956"/>
    </source>
</evidence>
<dbReference type="PANTHER" id="PTHR30154">
    <property type="entry name" value="LEUCINE-RESPONSIVE REGULATORY PROTEIN"/>
    <property type="match status" value="1"/>
</dbReference>
<dbReference type="GO" id="GO:0043565">
    <property type="term" value="F:sequence-specific DNA binding"/>
    <property type="evidence" value="ECO:0007669"/>
    <property type="project" value="InterPro"/>
</dbReference>
<keyword evidence="4" id="KW-0804">Transcription</keyword>
<dbReference type="Proteomes" id="UP000244077">
    <property type="component" value="Unassembled WGS sequence"/>
</dbReference>
<dbReference type="SUPFAM" id="SSF46785">
    <property type="entry name" value="Winged helix' DNA-binding domain"/>
    <property type="match status" value="1"/>
</dbReference>
<dbReference type="Pfam" id="PF13412">
    <property type="entry name" value="HTH_24"/>
    <property type="match status" value="1"/>
</dbReference>
<dbReference type="InterPro" id="IPR011008">
    <property type="entry name" value="Dimeric_a/b-barrel"/>
</dbReference>
<dbReference type="Pfam" id="PF01037">
    <property type="entry name" value="AsnC_trans_reg"/>
    <property type="match status" value="1"/>
</dbReference>
<reference evidence="6 7" key="1">
    <citation type="submission" date="2018-04" db="EMBL/GenBank/DDBJ databases">
        <title>Genomic Encyclopedia of Archaeal and Bacterial Type Strains, Phase II (KMG-II): from individual species to whole genera.</title>
        <authorList>
            <person name="Goeker M."/>
        </authorList>
    </citation>
    <scope>NUCLEOTIDE SEQUENCE [LARGE SCALE GENOMIC DNA]</scope>
    <source>
        <strain evidence="6 7">DSM 100434</strain>
    </source>
</reference>
<dbReference type="PROSITE" id="PS50956">
    <property type="entry name" value="HTH_ASNC_2"/>
    <property type="match status" value="1"/>
</dbReference>
<dbReference type="InterPro" id="IPR011991">
    <property type="entry name" value="ArsR-like_HTH"/>
</dbReference>
<evidence type="ECO:0000256" key="4">
    <source>
        <dbReference type="ARBA" id="ARBA00023163"/>
    </source>
</evidence>
<evidence type="ECO:0000313" key="6">
    <source>
        <dbReference type="EMBL" id="PTQ72654.1"/>
    </source>
</evidence>
<feature type="domain" description="HTH asnC-type" evidence="5">
    <location>
        <begin position="29"/>
        <end position="90"/>
    </location>
</feature>
<gene>
    <name evidence="6" type="ORF">C8N42_106164</name>
</gene>
<evidence type="ECO:0000256" key="2">
    <source>
        <dbReference type="ARBA" id="ARBA00023125"/>
    </source>
</evidence>
<dbReference type="SMART" id="SM00344">
    <property type="entry name" value="HTH_ASNC"/>
    <property type="match status" value="1"/>
</dbReference>
<proteinExistence type="predicted"/>
<dbReference type="GO" id="GO:0006355">
    <property type="term" value="P:regulation of DNA-templated transcription"/>
    <property type="evidence" value="ECO:0007669"/>
    <property type="project" value="UniProtKB-ARBA"/>
</dbReference>
<dbReference type="FunFam" id="1.10.10.10:FF:000186">
    <property type="entry name" value="AsnC family transcriptional regulator"/>
    <property type="match status" value="1"/>
</dbReference>
<keyword evidence="7" id="KW-1185">Reference proteome</keyword>
<dbReference type="GO" id="GO:0006524">
    <property type="term" value="P:alanine catabolic process"/>
    <property type="evidence" value="ECO:0007669"/>
    <property type="project" value="TreeGrafter"/>
</dbReference>
<organism evidence="6 7">
    <name type="scientific">Celeribacter persicus</name>
    <dbReference type="NCBI Taxonomy" id="1651082"/>
    <lineage>
        <taxon>Bacteria</taxon>
        <taxon>Pseudomonadati</taxon>
        <taxon>Pseudomonadota</taxon>
        <taxon>Alphaproteobacteria</taxon>
        <taxon>Rhodobacterales</taxon>
        <taxon>Roseobacteraceae</taxon>
        <taxon>Celeribacter</taxon>
    </lineage>
</organism>
<dbReference type="GO" id="GO:0043201">
    <property type="term" value="P:response to L-leucine"/>
    <property type="evidence" value="ECO:0007669"/>
    <property type="project" value="TreeGrafter"/>
</dbReference>
<name>A0A2T5HM67_9RHOB</name>
<dbReference type="CDD" id="cd00090">
    <property type="entry name" value="HTH_ARSR"/>
    <property type="match status" value="1"/>
</dbReference>
<dbReference type="PRINTS" id="PR00033">
    <property type="entry name" value="HTHASNC"/>
</dbReference>
<protein>
    <submittedName>
        <fullName evidence="6">AsnC family transcriptional regulator</fullName>
    </submittedName>
</protein>
<dbReference type="EMBL" id="QAOH01000006">
    <property type="protein sequence ID" value="PTQ72654.1"/>
    <property type="molecule type" value="Genomic_DNA"/>
</dbReference>
<evidence type="ECO:0000313" key="7">
    <source>
        <dbReference type="Proteomes" id="UP000244077"/>
    </source>
</evidence>
<sequence>MTVRLGFFPCNRCANIALEWLFLHEITIMDQIDENILRELSRDGRLSNLDLADRIGLSPSATSRRVSELERSGVIRGYRAVIDRDQVGQGFLAYIAVGLSEHNKVSQKGFEQAMEAAFEVKECHNIAGAFEYLLRVEAADMNAYKRFHTEVLGTVPNVASITSYIVMESPKDLRG</sequence>
<evidence type="ECO:0000256" key="1">
    <source>
        <dbReference type="ARBA" id="ARBA00023015"/>
    </source>
</evidence>
<dbReference type="PANTHER" id="PTHR30154:SF0">
    <property type="entry name" value="LEUCINE-RESPONSIVE REGULATORY PROTEIN"/>
    <property type="match status" value="1"/>
</dbReference>
<dbReference type="Gene3D" id="1.10.10.10">
    <property type="entry name" value="Winged helix-like DNA-binding domain superfamily/Winged helix DNA-binding domain"/>
    <property type="match status" value="1"/>
</dbReference>
<dbReference type="SUPFAM" id="SSF54909">
    <property type="entry name" value="Dimeric alpha+beta barrel"/>
    <property type="match status" value="1"/>
</dbReference>
<accession>A0A2T5HM67</accession>
<dbReference type="PROSITE" id="PS00519">
    <property type="entry name" value="HTH_ASNC_1"/>
    <property type="match status" value="1"/>
</dbReference>
<dbReference type="InterPro" id="IPR000485">
    <property type="entry name" value="AsnC-type_HTH_dom"/>
</dbReference>
<keyword evidence="3" id="KW-0010">Activator</keyword>
<dbReference type="InterPro" id="IPR019888">
    <property type="entry name" value="Tscrpt_reg_AsnC-like"/>
</dbReference>
<dbReference type="Gene3D" id="3.30.70.920">
    <property type="match status" value="1"/>
</dbReference>
<dbReference type="AlphaFoldDB" id="A0A2T5HM67"/>
<evidence type="ECO:0000256" key="3">
    <source>
        <dbReference type="ARBA" id="ARBA00023159"/>
    </source>
</evidence>
<dbReference type="GO" id="GO:0005829">
    <property type="term" value="C:cytosol"/>
    <property type="evidence" value="ECO:0007669"/>
    <property type="project" value="TreeGrafter"/>
</dbReference>
<dbReference type="InterPro" id="IPR019887">
    <property type="entry name" value="Tscrpt_reg_AsnC/Lrp_C"/>
</dbReference>